<dbReference type="GO" id="GO:0005524">
    <property type="term" value="F:ATP binding"/>
    <property type="evidence" value="ECO:0007669"/>
    <property type="project" value="UniProtKB-KW"/>
</dbReference>
<evidence type="ECO:0000256" key="2">
    <source>
        <dbReference type="ARBA" id="ARBA00022448"/>
    </source>
</evidence>
<reference evidence="6 7" key="1">
    <citation type="submission" date="2019-03" db="EMBL/GenBank/DDBJ databases">
        <title>Genomic Encyclopedia of Type Strains, Phase IV (KMG-IV): sequencing the most valuable type-strain genomes for metagenomic binning, comparative biology and taxonomic classification.</title>
        <authorList>
            <person name="Goeker M."/>
        </authorList>
    </citation>
    <scope>NUCLEOTIDE SEQUENCE [LARGE SCALE GENOMIC DNA]</scope>
    <source>
        <strain evidence="6 7">DSM 15969</strain>
    </source>
</reference>
<keyword evidence="4 6" id="KW-0067">ATP-binding</keyword>
<dbReference type="SUPFAM" id="SSF52540">
    <property type="entry name" value="P-loop containing nucleoside triphosphate hydrolases"/>
    <property type="match status" value="1"/>
</dbReference>
<dbReference type="InterPro" id="IPR050763">
    <property type="entry name" value="ABC_transporter_ATP-binding"/>
</dbReference>
<organism evidence="6 7">
    <name type="scientific">Anaerospora hongkongensis</name>
    <dbReference type="NCBI Taxonomy" id="244830"/>
    <lineage>
        <taxon>Bacteria</taxon>
        <taxon>Bacillati</taxon>
        <taxon>Bacillota</taxon>
        <taxon>Negativicutes</taxon>
        <taxon>Selenomonadales</taxon>
        <taxon>Sporomusaceae</taxon>
        <taxon>Anaerospora</taxon>
    </lineage>
</organism>
<dbReference type="PROSITE" id="PS50893">
    <property type="entry name" value="ABC_TRANSPORTER_2"/>
    <property type="match status" value="1"/>
</dbReference>
<dbReference type="SMART" id="SM00382">
    <property type="entry name" value="AAA"/>
    <property type="match status" value="1"/>
</dbReference>
<evidence type="ECO:0000256" key="3">
    <source>
        <dbReference type="ARBA" id="ARBA00022741"/>
    </source>
</evidence>
<dbReference type="Gene3D" id="3.40.50.300">
    <property type="entry name" value="P-loop containing nucleotide triphosphate hydrolases"/>
    <property type="match status" value="1"/>
</dbReference>
<gene>
    <name evidence="6" type="ORF">EV210_107102</name>
</gene>
<evidence type="ECO:0000259" key="5">
    <source>
        <dbReference type="PROSITE" id="PS50893"/>
    </source>
</evidence>
<dbReference type="Pfam" id="PF00005">
    <property type="entry name" value="ABC_tran"/>
    <property type="match status" value="1"/>
</dbReference>
<dbReference type="EMBL" id="SLUI01000007">
    <property type="protein sequence ID" value="TCL36838.1"/>
    <property type="molecule type" value="Genomic_DNA"/>
</dbReference>
<comment type="caution">
    <text evidence="6">The sequence shown here is derived from an EMBL/GenBank/DDBJ whole genome shotgun (WGS) entry which is preliminary data.</text>
</comment>
<dbReference type="InterPro" id="IPR003439">
    <property type="entry name" value="ABC_transporter-like_ATP-bd"/>
</dbReference>
<keyword evidence="3" id="KW-0547">Nucleotide-binding</keyword>
<keyword evidence="2" id="KW-0813">Transport</keyword>
<evidence type="ECO:0000313" key="6">
    <source>
        <dbReference type="EMBL" id="TCL36838.1"/>
    </source>
</evidence>
<accession>A0A4R1Q6G6</accession>
<dbReference type="InterPro" id="IPR003593">
    <property type="entry name" value="AAA+_ATPase"/>
</dbReference>
<feature type="domain" description="ABC transporter" evidence="5">
    <location>
        <begin position="18"/>
        <end position="246"/>
    </location>
</feature>
<dbReference type="PANTHER" id="PTHR42711:SF5">
    <property type="entry name" value="ABC TRANSPORTER ATP-BINDING PROTEIN NATA"/>
    <property type="match status" value="1"/>
</dbReference>
<name>A0A4R1Q6G6_9FIRM</name>
<protein>
    <submittedName>
        <fullName evidence="6">ABC-2 type transport system ATP-binding protein</fullName>
    </submittedName>
</protein>
<proteinExistence type="inferred from homology"/>
<dbReference type="CDD" id="cd03230">
    <property type="entry name" value="ABC_DR_subfamily_A"/>
    <property type="match status" value="1"/>
</dbReference>
<evidence type="ECO:0000313" key="7">
    <source>
        <dbReference type="Proteomes" id="UP000295063"/>
    </source>
</evidence>
<dbReference type="InterPro" id="IPR017871">
    <property type="entry name" value="ABC_transporter-like_CS"/>
</dbReference>
<dbReference type="PANTHER" id="PTHR42711">
    <property type="entry name" value="ABC TRANSPORTER ATP-BINDING PROTEIN"/>
    <property type="match status" value="1"/>
</dbReference>
<evidence type="ECO:0000256" key="4">
    <source>
        <dbReference type="ARBA" id="ARBA00022840"/>
    </source>
</evidence>
<sequence>MSACPMISAAVQVPDAALELNRICKYYQDKTIVDHLSLTVNSGEIFGLVGPNGAGKTTLMKIIAGLSRPAAGTVRVFGRDAVREHAAIKPLIGWVPQDNNLERELTVEEALSLYARLYAVPEGRMRVRQVMAAFNLEEFGEKEIGVLSGGMARRVLIARAVLPEPAMLLLDEPTVGLDPDVRQDIWQLIRRLASDEKTIFMTTHYMDEAEQLCDRLALLKAGRVVASGTPVMLKQLADEAGDREITLEKAFLRLIRREA</sequence>
<dbReference type="PROSITE" id="PS00211">
    <property type="entry name" value="ABC_TRANSPORTER_1"/>
    <property type="match status" value="1"/>
</dbReference>
<dbReference type="AlphaFoldDB" id="A0A4R1Q6G6"/>
<comment type="similarity">
    <text evidence="1">Belongs to the ABC transporter superfamily.</text>
</comment>
<keyword evidence="7" id="KW-1185">Reference proteome</keyword>
<dbReference type="GO" id="GO:0016887">
    <property type="term" value="F:ATP hydrolysis activity"/>
    <property type="evidence" value="ECO:0007669"/>
    <property type="project" value="InterPro"/>
</dbReference>
<dbReference type="InterPro" id="IPR027417">
    <property type="entry name" value="P-loop_NTPase"/>
</dbReference>
<dbReference type="Proteomes" id="UP000295063">
    <property type="component" value="Unassembled WGS sequence"/>
</dbReference>
<evidence type="ECO:0000256" key="1">
    <source>
        <dbReference type="ARBA" id="ARBA00005417"/>
    </source>
</evidence>